<dbReference type="Pfam" id="PF00106">
    <property type="entry name" value="adh_short"/>
    <property type="match status" value="1"/>
</dbReference>
<feature type="compositionally biased region" description="Polar residues" evidence="3">
    <location>
        <begin position="540"/>
        <end position="550"/>
    </location>
</feature>
<dbReference type="Proteomes" id="UP001417504">
    <property type="component" value="Unassembled WGS sequence"/>
</dbReference>
<dbReference type="PANTHER" id="PTHR43899:SF25">
    <property type="entry name" value="ENOYL-(ACYL CARRIER) REDUCTASE"/>
    <property type="match status" value="1"/>
</dbReference>
<evidence type="ECO:0000313" key="5">
    <source>
        <dbReference type="Proteomes" id="UP001417504"/>
    </source>
</evidence>
<gene>
    <name evidence="4" type="ORF">Sjap_023409</name>
</gene>
<dbReference type="InterPro" id="IPR013788">
    <property type="entry name" value="Hemocyanin/hexamerin"/>
</dbReference>
<evidence type="ECO:0000256" key="1">
    <source>
        <dbReference type="ARBA" id="ARBA00004240"/>
    </source>
</evidence>
<evidence type="ECO:0000256" key="2">
    <source>
        <dbReference type="ARBA" id="ARBA00023002"/>
    </source>
</evidence>
<reference evidence="4 5" key="1">
    <citation type="submission" date="2024-01" db="EMBL/GenBank/DDBJ databases">
        <title>Genome assemblies of Stephania.</title>
        <authorList>
            <person name="Yang L."/>
        </authorList>
    </citation>
    <scope>NUCLEOTIDE SEQUENCE [LARGE SCALE GENOMIC DNA]</scope>
    <source>
        <strain evidence="4">QJT</strain>
        <tissue evidence="4">Leaf</tissue>
    </source>
</reference>
<dbReference type="InterPro" id="IPR051019">
    <property type="entry name" value="VLCFA-Steroid_DH"/>
</dbReference>
<dbReference type="InterPro" id="IPR004252">
    <property type="entry name" value="Probable_transposase_24"/>
</dbReference>
<comment type="caution">
    <text evidence="4">The sequence shown here is derived from an EMBL/GenBank/DDBJ whole genome shotgun (WGS) entry which is preliminary data.</text>
</comment>
<dbReference type="PROSITE" id="PS00061">
    <property type="entry name" value="ADH_SHORT"/>
    <property type="match status" value="1"/>
</dbReference>
<dbReference type="PANTHER" id="PTHR43899">
    <property type="entry name" value="RH59310P"/>
    <property type="match status" value="1"/>
</dbReference>
<dbReference type="CDD" id="cd05356">
    <property type="entry name" value="17beta-HSD1_like_SDR_c"/>
    <property type="match status" value="1"/>
</dbReference>
<proteinExistence type="predicted"/>
<sequence>MELQLLLVILPTLLGLISSTKTLLRLLNWAWDAFFRPPKDLKRCYGSWALVTGAADGIGRAMSIELANRGLNLILLDRDVPKLETTAKEILQERDDVEVRTLVSDLAKDSGIEIVRKVREVIEGVDVGVVINNAGTTHWDLLFFDEVESGVVESMVRVNVEGATWVTKAVVPLMMERRRGAIVNIGSASASLMPSFPLFTVYAATKQYIQLFSTSISREYKHHGIDVQCQSGKIVLPAESLALSNLDSALGMLQTASSLVSDLRVDREDELVRKLREVIEWLDVRVVINNAGTAHRDPLFFDEVDDRAVESIVRVNAEVNSRKAASTPILHHPVPLPRHPVPSSPPSSPLVAAPSSSLSPLLCRLPLCSAINHHSAIVALVHSAIIASTRHRRLCSAIIVSAPIGSSLAFALALSPLLCNAPPLTMPLHWREFHREWNVPKAHKMVQCYFFSSSKELGRDCMSLELYLHVHTKKHDGHTFIDARSERVNRMREEMSQLEEEAGDDPLVDEIDLYYKVVGVDHKGRVYGLRSTGRRYNDPGASSSQGPSRQDFATLQSNVSRLTSIVEDQQNQIQTQHDQIALLQSMLMQSMRGGHPGASSSHPPPPPPPPPPRPSHQETLTPPMAVPTPGLDANDVYHPRMYEPEDEEQTNLPLQQKWIDAFSDIHPLS</sequence>
<dbReference type="InterPro" id="IPR002347">
    <property type="entry name" value="SDR_fam"/>
</dbReference>
<dbReference type="SUPFAM" id="SSF51735">
    <property type="entry name" value="NAD(P)-binding Rossmann-fold domains"/>
    <property type="match status" value="1"/>
</dbReference>
<dbReference type="AlphaFoldDB" id="A0AAP0EEM5"/>
<accession>A0AAP0EEM5</accession>
<feature type="compositionally biased region" description="Pro residues" evidence="3">
    <location>
        <begin position="602"/>
        <end position="614"/>
    </location>
</feature>
<organism evidence="4 5">
    <name type="scientific">Stephania japonica</name>
    <dbReference type="NCBI Taxonomy" id="461633"/>
    <lineage>
        <taxon>Eukaryota</taxon>
        <taxon>Viridiplantae</taxon>
        <taxon>Streptophyta</taxon>
        <taxon>Embryophyta</taxon>
        <taxon>Tracheophyta</taxon>
        <taxon>Spermatophyta</taxon>
        <taxon>Magnoliopsida</taxon>
        <taxon>Ranunculales</taxon>
        <taxon>Menispermaceae</taxon>
        <taxon>Menispermoideae</taxon>
        <taxon>Cissampelideae</taxon>
        <taxon>Stephania</taxon>
    </lineage>
</organism>
<feature type="region of interest" description="Disordered" evidence="3">
    <location>
        <begin position="530"/>
        <end position="550"/>
    </location>
</feature>
<keyword evidence="5" id="KW-1185">Reference proteome</keyword>
<protein>
    <submittedName>
        <fullName evidence="4">Uncharacterized protein</fullName>
    </submittedName>
</protein>
<dbReference type="EMBL" id="JBBNAE010000010">
    <property type="protein sequence ID" value="KAK9090232.1"/>
    <property type="molecule type" value="Genomic_DNA"/>
</dbReference>
<dbReference type="InterPro" id="IPR036291">
    <property type="entry name" value="NAD(P)-bd_dom_sf"/>
</dbReference>
<name>A0AAP0EEM5_9MAGN</name>
<dbReference type="PROSITE" id="PS00210">
    <property type="entry name" value="HEMOCYANIN_2"/>
    <property type="match status" value="1"/>
</dbReference>
<keyword evidence="2" id="KW-0560">Oxidoreductase</keyword>
<evidence type="ECO:0000313" key="4">
    <source>
        <dbReference type="EMBL" id="KAK9090232.1"/>
    </source>
</evidence>
<dbReference type="Pfam" id="PF03004">
    <property type="entry name" value="Transposase_24"/>
    <property type="match status" value="1"/>
</dbReference>
<feature type="region of interest" description="Disordered" evidence="3">
    <location>
        <begin position="591"/>
        <end position="654"/>
    </location>
</feature>
<comment type="subcellular location">
    <subcellularLocation>
        <location evidence="1">Endoplasmic reticulum</location>
    </subcellularLocation>
</comment>
<dbReference type="PRINTS" id="PR00080">
    <property type="entry name" value="SDRFAMILY"/>
</dbReference>
<evidence type="ECO:0000256" key="3">
    <source>
        <dbReference type="SAM" id="MobiDB-lite"/>
    </source>
</evidence>
<dbReference type="GO" id="GO:0045703">
    <property type="term" value="F:ketoreductase activity"/>
    <property type="evidence" value="ECO:0007669"/>
    <property type="project" value="TreeGrafter"/>
</dbReference>
<dbReference type="InterPro" id="IPR020904">
    <property type="entry name" value="Sc_DH/Rdtase_CS"/>
</dbReference>
<dbReference type="GO" id="GO:0005783">
    <property type="term" value="C:endoplasmic reticulum"/>
    <property type="evidence" value="ECO:0007669"/>
    <property type="project" value="UniProtKB-SubCell"/>
</dbReference>
<feature type="compositionally biased region" description="Pro residues" evidence="3">
    <location>
        <begin position="334"/>
        <end position="348"/>
    </location>
</feature>
<dbReference type="Gene3D" id="3.40.50.720">
    <property type="entry name" value="NAD(P)-binding Rossmann-like Domain"/>
    <property type="match status" value="1"/>
</dbReference>
<feature type="region of interest" description="Disordered" evidence="3">
    <location>
        <begin position="329"/>
        <end position="348"/>
    </location>
</feature>
<dbReference type="PRINTS" id="PR00081">
    <property type="entry name" value="GDHRDH"/>
</dbReference>